<dbReference type="InterPro" id="IPR045489">
    <property type="entry name" value="DUF6429"/>
</dbReference>
<name>A0A1Q8E7X7_9STRE</name>
<comment type="caution">
    <text evidence="2">The sequence shown here is derived from an EMBL/GenBank/DDBJ whole genome shotgun (WGS) entry which is preliminary data.</text>
</comment>
<accession>A0A1Q8E7X7</accession>
<proteinExistence type="predicted"/>
<dbReference type="Proteomes" id="UP000186890">
    <property type="component" value="Unassembled WGS sequence"/>
</dbReference>
<gene>
    <name evidence="2" type="ORF">BU202_05395</name>
</gene>
<evidence type="ECO:0000313" key="3">
    <source>
        <dbReference type="Proteomes" id="UP000186890"/>
    </source>
</evidence>
<dbReference type="AlphaFoldDB" id="A0A1Q8E7X7"/>
<dbReference type="Pfam" id="PF20008">
    <property type="entry name" value="DUF6429"/>
    <property type="match status" value="1"/>
</dbReference>
<dbReference type="RefSeq" id="WP_075104773.1">
    <property type="nucleotide sequence ID" value="NZ_MSJM01000004.1"/>
</dbReference>
<organism evidence="2 3">
    <name type="scientific">Streptococcus cuniculi</name>
    <dbReference type="NCBI Taxonomy" id="1432788"/>
    <lineage>
        <taxon>Bacteria</taxon>
        <taxon>Bacillati</taxon>
        <taxon>Bacillota</taxon>
        <taxon>Bacilli</taxon>
        <taxon>Lactobacillales</taxon>
        <taxon>Streptococcaceae</taxon>
        <taxon>Streptococcus</taxon>
    </lineage>
</organism>
<keyword evidence="3" id="KW-1185">Reference proteome</keyword>
<feature type="domain" description="DUF6429" evidence="1">
    <location>
        <begin position="9"/>
        <end position="85"/>
    </location>
</feature>
<dbReference type="EMBL" id="MSJM01000004">
    <property type="protein sequence ID" value="OLF47899.1"/>
    <property type="molecule type" value="Genomic_DNA"/>
</dbReference>
<evidence type="ECO:0000259" key="1">
    <source>
        <dbReference type="Pfam" id="PF20008"/>
    </source>
</evidence>
<sequence>MTQKIPASHAIKELTLLLAYLTHFSENEPFETARSYRSWKGYDFDVLNSLDELGWIDQGSFRSKSLYLTDEGLQKAQDLLEKYGIEDCPFGRRFFSKPFSRTEVSGKAVSTNR</sequence>
<reference evidence="3" key="1">
    <citation type="submission" date="2016-12" db="EMBL/GenBank/DDBJ databases">
        <authorList>
            <person name="Gulvik C.A."/>
        </authorList>
    </citation>
    <scope>NUCLEOTIDE SEQUENCE [LARGE SCALE GENOMIC DNA]</scope>
    <source>
        <strain evidence="3">NED12-00049-6B</strain>
    </source>
</reference>
<protein>
    <recommendedName>
        <fullName evidence="1">DUF6429 domain-containing protein</fullName>
    </recommendedName>
</protein>
<evidence type="ECO:0000313" key="2">
    <source>
        <dbReference type="EMBL" id="OLF47899.1"/>
    </source>
</evidence>